<evidence type="ECO:0000259" key="1">
    <source>
        <dbReference type="Pfam" id="PF00651"/>
    </source>
</evidence>
<dbReference type="Proteomes" id="UP000230233">
    <property type="component" value="Chromosome II"/>
</dbReference>
<dbReference type="InterPro" id="IPR052664">
    <property type="entry name" value="BTB-MATH_domain_protein"/>
</dbReference>
<accession>A0A2G5VAX7</accession>
<reference evidence="3" key="1">
    <citation type="submission" date="2017-10" db="EMBL/GenBank/DDBJ databases">
        <title>Rapid genome shrinkage in a self-fertile nematode reveals novel sperm competition proteins.</title>
        <authorList>
            <person name="Yin D."/>
            <person name="Schwarz E.M."/>
            <person name="Thomas C.G."/>
            <person name="Felde R.L."/>
            <person name="Korf I.F."/>
            <person name="Cutter A.D."/>
            <person name="Schartner C.M."/>
            <person name="Ralston E.J."/>
            <person name="Meyer B.J."/>
            <person name="Haag E.S."/>
        </authorList>
    </citation>
    <scope>NUCLEOTIDE SEQUENCE [LARGE SCALE GENOMIC DNA]</scope>
    <source>
        <strain evidence="3">JU1422</strain>
    </source>
</reference>
<dbReference type="InterPro" id="IPR000210">
    <property type="entry name" value="BTB/POZ_dom"/>
</dbReference>
<evidence type="ECO:0000313" key="3">
    <source>
        <dbReference type="Proteomes" id="UP000230233"/>
    </source>
</evidence>
<evidence type="ECO:0000313" key="2">
    <source>
        <dbReference type="EMBL" id="PIC48945.1"/>
    </source>
</evidence>
<dbReference type="PANTHER" id="PTHR22743:SF165">
    <property type="entry name" value="BTB AND MATH DOMAIN CONTAINING-RELATED"/>
    <property type="match status" value="1"/>
</dbReference>
<name>A0A2G5VAX7_9PELO</name>
<dbReference type="Pfam" id="PF00651">
    <property type="entry name" value="BTB"/>
    <property type="match status" value="1"/>
</dbReference>
<dbReference type="OrthoDB" id="409824at2759"/>
<sequence>MLYGESAIDDSTVEGILHIGDMYATPMVVRKCEEFLLEKSKKSAKKLLEMVARYNLENLKQKCMSEIKTVADIQAVLPSNVEDLDHQILAELFKKSISLH</sequence>
<keyword evidence="3" id="KW-1185">Reference proteome</keyword>
<proteinExistence type="predicted"/>
<dbReference type="Gene3D" id="3.30.710.10">
    <property type="entry name" value="Potassium Channel Kv1.1, Chain A"/>
    <property type="match status" value="1"/>
</dbReference>
<dbReference type="AlphaFoldDB" id="A0A2G5VAX7"/>
<protein>
    <recommendedName>
        <fullName evidence="1">BTB domain-containing protein</fullName>
    </recommendedName>
</protein>
<organism evidence="2 3">
    <name type="scientific">Caenorhabditis nigoni</name>
    <dbReference type="NCBI Taxonomy" id="1611254"/>
    <lineage>
        <taxon>Eukaryota</taxon>
        <taxon>Metazoa</taxon>
        <taxon>Ecdysozoa</taxon>
        <taxon>Nematoda</taxon>
        <taxon>Chromadorea</taxon>
        <taxon>Rhabditida</taxon>
        <taxon>Rhabditina</taxon>
        <taxon>Rhabditomorpha</taxon>
        <taxon>Rhabditoidea</taxon>
        <taxon>Rhabditidae</taxon>
        <taxon>Peloderinae</taxon>
        <taxon>Caenorhabditis</taxon>
    </lineage>
</organism>
<dbReference type="EMBL" id="PDUG01000002">
    <property type="protein sequence ID" value="PIC48945.1"/>
    <property type="molecule type" value="Genomic_DNA"/>
</dbReference>
<gene>
    <name evidence="2" type="primary">Cnig_chr_II.g7730</name>
    <name evidence="2" type="ORF">B9Z55_007730</name>
</gene>
<dbReference type="PANTHER" id="PTHR22743">
    <property type="entry name" value="MEPRIN/TRAF-LIKE MATH FAMILY-C.ELEGANS"/>
    <property type="match status" value="1"/>
</dbReference>
<comment type="caution">
    <text evidence="2">The sequence shown here is derived from an EMBL/GenBank/DDBJ whole genome shotgun (WGS) entry which is preliminary data.</text>
</comment>
<feature type="domain" description="BTB" evidence="1">
    <location>
        <begin position="2"/>
        <end position="39"/>
    </location>
</feature>
<dbReference type="InterPro" id="IPR011333">
    <property type="entry name" value="SKP1/BTB/POZ_sf"/>
</dbReference>